<dbReference type="Gene3D" id="1.10.1780.10">
    <property type="entry name" value="Clp, N-terminal domain"/>
    <property type="match status" value="1"/>
</dbReference>
<keyword evidence="19" id="KW-0175">Coiled coil</keyword>
<feature type="region of interest" description="Disordered" evidence="20">
    <location>
        <begin position="635"/>
        <end position="687"/>
    </location>
</feature>
<dbReference type="InterPro" id="IPR003593">
    <property type="entry name" value="AAA+_ATPase"/>
</dbReference>
<evidence type="ECO:0000256" key="14">
    <source>
        <dbReference type="ARBA" id="ARBA00023242"/>
    </source>
</evidence>
<dbReference type="SUPFAM" id="SSF81923">
    <property type="entry name" value="Double Clp-N motif"/>
    <property type="match status" value="1"/>
</dbReference>
<dbReference type="FunFam" id="1.10.8.60:FF:000011">
    <property type="entry name" value="ATP-dependent Clp protease ATP-binding subunit"/>
    <property type="match status" value="1"/>
</dbReference>
<evidence type="ECO:0000256" key="1">
    <source>
        <dbReference type="ARBA" id="ARBA00004123"/>
    </source>
</evidence>
<evidence type="ECO:0000256" key="2">
    <source>
        <dbReference type="ARBA" id="ARBA00004229"/>
    </source>
</evidence>
<keyword evidence="12 18" id="KW-0804">Transcription</keyword>
<dbReference type="PROSITE" id="PS50151">
    <property type="entry name" value="UVR"/>
    <property type="match status" value="1"/>
</dbReference>
<protein>
    <recommendedName>
        <fullName evidence="18">Auxin response factor</fullName>
    </recommendedName>
</protein>
<dbReference type="InterPro" id="IPR019489">
    <property type="entry name" value="Clp_ATPase_C"/>
</dbReference>
<feature type="compositionally biased region" description="Basic and acidic residues" evidence="20">
    <location>
        <begin position="637"/>
        <end position="651"/>
    </location>
</feature>
<feature type="coiled-coil region" evidence="19">
    <location>
        <begin position="1285"/>
        <end position="1312"/>
    </location>
</feature>
<dbReference type="InterPro" id="IPR003959">
    <property type="entry name" value="ATPase_AAA_core"/>
</dbReference>
<keyword evidence="5" id="KW-0150">Chloroplast</keyword>
<dbReference type="Pfam" id="PF02362">
    <property type="entry name" value="B3"/>
    <property type="match status" value="1"/>
</dbReference>
<dbReference type="InterPro" id="IPR033389">
    <property type="entry name" value="AUX/IAA_dom"/>
</dbReference>
<dbReference type="SUPFAM" id="SSF52540">
    <property type="entry name" value="P-loop containing nucleoside triphosphate hydrolases"/>
    <property type="match status" value="2"/>
</dbReference>
<dbReference type="InterPro" id="IPR001943">
    <property type="entry name" value="UVR_dom"/>
</dbReference>
<dbReference type="InterPro" id="IPR001270">
    <property type="entry name" value="ClpA/B"/>
</dbReference>
<dbReference type="CDD" id="cd00009">
    <property type="entry name" value="AAA"/>
    <property type="match status" value="1"/>
</dbReference>
<evidence type="ECO:0000256" key="8">
    <source>
        <dbReference type="ARBA" id="ARBA00022741"/>
    </source>
</evidence>
<dbReference type="OrthoDB" id="1694754at2759"/>
<dbReference type="Gene3D" id="2.30.30.1040">
    <property type="match status" value="1"/>
</dbReference>
<dbReference type="SMART" id="SM01019">
    <property type="entry name" value="B3"/>
    <property type="match status" value="1"/>
</dbReference>
<dbReference type="InterPro" id="IPR010525">
    <property type="entry name" value="ARF_dom"/>
</dbReference>
<dbReference type="InterPro" id="IPR050130">
    <property type="entry name" value="ClpA_ClpB"/>
</dbReference>
<dbReference type="InterPro" id="IPR018368">
    <property type="entry name" value="ClpA/B_CS1"/>
</dbReference>
<dbReference type="InterPro" id="IPR015300">
    <property type="entry name" value="DNA-bd_pseudobarrel_sf"/>
</dbReference>
<dbReference type="Gene3D" id="3.10.20.90">
    <property type="entry name" value="Phosphatidylinositol 3-kinase Catalytic Subunit, Chain A, domain 1"/>
    <property type="match status" value="1"/>
</dbReference>
<dbReference type="InterPro" id="IPR041546">
    <property type="entry name" value="ClpA/ClpB_AAA_lid"/>
</dbReference>
<dbReference type="PRINTS" id="PR00300">
    <property type="entry name" value="CLPPROTEASEA"/>
</dbReference>
<dbReference type="PROSITE" id="PS51903">
    <property type="entry name" value="CLP_R"/>
    <property type="match status" value="1"/>
</dbReference>
<comment type="function">
    <text evidence="18">Auxin response factors (ARFs) are transcriptional factors that bind specifically to the DNA sequence 5'-TGTCTC-3' found in the auxin-responsive promoter elements (AuxREs).</text>
</comment>
<dbReference type="GO" id="GO:0006355">
    <property type="term" value="P:regulation of DNA-templated transcription"/>
    <property type="evidence" value="ECO:0007669"/>
    <property type="project" value="InterPro"/>
</dbReference>
<evidence type="ECO:0000313" key="26">
    <source>
        <dbReference type="Proteomes" id="UP000585474"/>
    </source>
</evidence>
<dbReference type="Gene3D" id="4.10.860.10">
    <property type="entry name" value="UVR domain"/>
    <property type="match status" value="1"/>
</dbReference>
<dbReference type="PROSITE" id="PS00871">
    <property type="entry name" value="CLPAB_2"/>
    <property type="match status" value="1"/>
</dbReference>
<evidence type="ECO:0000256" key="5">
    <source>
        <dbReference type="ARBA" id="ARBA00022528"/>
    </source>
</evidence>
<evidence type="ECO:0000256" key="16">
    <source>
        <dbReference type="PROSITE-ProRule" id="PRU01251"/>
    </source>
</evidence>
<dbReference type="FunFam" id="2.30.30.1040:FF:000001">
    <property type="entry name" value="Auxin response factor"/>
    <property type="match status" value="1"/>
</dbReference>
<feature type="domain" description="Clp R" evidence="24">
    <location>
        <begin position="902"/>
        <end position="1045"/>
    </location>
</feature>
<dbReference type="Pfam" id="PF07724">
    <property type="entry name" value="AAA_2"/>
    <property type="match status" value="1"/>
</dbReference>
<dbReference type="Gene3D" id="3.40.50.300">
    <property type="entry name" value="P-loop containing nucleotide triphosphate hydrolases"/>
    <property type="match status" value="2"/>
</dbReference>
<evidence type="ECO:0000256" key="18">
    <source>
        <dbReference type="RuleBase" id="RU004561"/>
    </source>
</evidence>
<evidence type="ECO:0000256" key="15">
    <source>
        <dbReference type="ARBA" id="ARBA00023294"/>
    </source>
</evidence>
<dbReference type="PROSITE" id="PS50863">
    <property type="entry name" value="B3"/>
    <property type="match status" value="1"/>
</dbReference>
<dbReference type="FunFam" id="1.10.1780.10:FF:000004">
    <property type="entry name" value="ATP-dependent Clp protease ATP-binding subunit ClpC"/>
    <property type="match status" value="1"/>
</dbReference>
<evidence type="ECO:0000259" key="22">
    <source>
        <dbReference type="PROSITE" id="PS50863"/>
    </source>
</evidence>
<keyword evidence="26" id="KW-1185">Reference proteome</keyword>
<dbReference type="PROSITE" id="PS00870">
    <property type="entry name" value="CLPAB_1"/>
    <property type="match status" value="1"/>
</dbReference>
<keyword evidence="15 18" id="KW-0927">Auxin signaling pathway</keyword>
<dbReference type="Pfam" id="PF02309">
    <property type="entry name" value="AUX_IAA"/>
    <property type="match status" value="1"/>
</dbReference>
<dbReference type="Gene3D" id="2.40.330.10">
    <property type="entry name" value="DNA-binding pseudobarrel domain"/>
    <property type="match status" value="1"/>
</dbReference>
<dbReference type="PANTHER" id="PTHR11638:SF155">
    <property type="entry name" value="CHAPERONE PROTEIN CLPC1, CHLOROPLASTIC-LIKE"/>
    <property type="match status" value="1"/>
</dbReference>
<gene>
    <name evidence="25" type="ORF">Acr_23g0002940</name>
</gene>
<dbReference type="PANTHER" id="PTHR11638">
    <property type="entry name" value="ATP-DEPENDENT CLP PROTEASE"/>
    <property type="match status" value="1"/>
</dbReference>
<feature type="compositionally biased region" description="Polar residues" evidence="20">
    <location>
        <begin position="653"/>
        <end position="664"/>
    </location>
</feature>
<dbReference type="SUPFAM" id="SSF54277">
    <property type="entry name" value="CAD &amp; PB1 domains"/>
    <property type="match status" value="1"/>
</dbReference>
<dbReference type="CDD" id="cd10017">
    <property type="entry name" value="B3_DNA"/>
    <property type="match status" value="1"/>
</dbReference>
<keyword evidence="10 18" id="KW-0805">Transcription regulation</keyword>
<dbReference type="EMBL" id="BJWL01000023">
    <property type="protein sequence ID" value="GFZ11909.1"/>
    <property type="molecule type" value="Genomic_DNA"/>
</dbReference>
<dbReference type="FunFam" id="3.40.50.300:FF:000025">
    <property type="entry name" value="ATP-dependent Clp protease subunit"/>
    <property type="match status" value="1"/>
</dbReference>
<keyword evidence="8 17" id="KW-0547">Nucleotide-binding</keyword>
<keyword evidence="9 17" id="KW-0067">ATP-binding</keyword>
<feature type="domain" description="UVR" evidence="21">
    <location>
        <begin position="1296"/>
        <end position="1331"/>
    </location>
</feature>
<comment type="caution">
    <text evidence="25">The sequence shown here is derived from an EMBL/GenBank/DDBJ whole genome shotgun (WGS) entry which is preliminary data.</text>
</comment>
<evidence type="ECO:0000256" key="13">
    <source>
        <dbReference type="ARBA" id="ARBA00023186"/>
    </source>
</evidence>
<dbReference type="Pfam" id="PF02861">
    <property type="entry name" value="Clp_N"/>
    <property type="match status" value="1"/>
</dbReference>
<dbReference type="GO" id="GO:0005524">
    <property type="term" value="F:ATP binding"/>
    <property type="evidence" value="ECO:0007669"/>
    <property type="project" value="UniProtKB-KW"/>
</dbReference>
<comment type="similarity">
    <text evidence="3 18">Belongs to the ARF family.</text>
</comment>
<dbReference type="SMART" id="SM01086">
    <property type="entry name" value="ClpB_D2-small"/>
    <property type="match status" value="1"/>
</dbReference>
<dbReference type="GO" id="GO:0005634">
    <property type="term" value="C:nucleus"/>
    <property type="evidence" value="ECO:0007669"/>
    <property type="project" value="UniProtKB-SubCell"/>
</dbReference>
<dbReference type="GO" id="GO:0016887">
    <property type="term" value="F:ATP hydrolysis activity"/>
    <property type="evidence" value="ECO:0007669"/>
    <property type="project" value="InterPro"/>
</dbReference>
<evidence type="ECO:0000256" key="20">
    <source>
        <dbReference type="SAM" id="MobiDB-lite"/>
    </source>
</evidence>
<evidence type="ECO:0000256" key="17">
    <source>
        <dbReference type="RuleBase" id="RU004432"/>
    </source>
</evidence>
<dbReference type="Pfam" id="PF17871">
    <property type="entry name" value="AAA_lid_9"/>
    <property type="match status" value="1"/>
</dbReference>
<keyword evidence="14 18" id="KW-0539">Nucleus</keyword>
<evidence type="ECO:0000259" key="24">
    <source>
        <dbReference type="PROSITE" id="PS51903"/>
    </source>
</evidence>
<dbReference type="SMART" id="SM00382">
    <property type="entry name" value="AAA"/>
    <property type="match status" value="2"/>
</dbReference>
<organism evidence="25 26">
    <name type="scientific">Actinidia rufa</name>
    <dbReference type="NCBI Taxonomy" id="165716"/>
    <lineage>
        <taxon>Eukaryota</taxon>
        <taxon>Viridiplantae</taxon>
        <taxon>Streptophyta</taxon>
        <taxon>Embryophyta</taxon>
        <taxon>Tracheophyta</taxon>
        <taxon>Spermatophyta</taxon>
        <taxon>Magnoliopsida</taxon>
        <taxon>eudicotyledons</taxon>
        <taxon>Gunneridae</taxon>
        <taxon>Pentapetalae</taxon>
        <taxon>asterids</taxon>
        <taxon>Ericales</taxon>
        <taxon>Actinidiaceae</taxon>
        <taxon>Actinidia</taxon>
    </lineage>
</organism>
<feature type="region of interest" description="Disordered" evidence="20">
    <location>
        <begin position="371"/>
        <end position="414"/>
    </location>
</feature>
<dbReference type="InterPro" id="IPR027417">
    <property type="entry name" value="P-loop_NTPase"/>
</dbReference>
<evidence type="ECO:0000256" key="7">
    <source>
        <dbReference type="ARBA" id="ARBA00022737"/>
    </source>
</evidence>
<evidence type="ECO:0000256" key="19">
    <source>
        <dbReference type="SAM" id="Coils"/>
    </source>
</evidence>
<feature type="compositionally biased region" description="Polar residues" evidence="20">
    <location>
        <begin position="389"/>
        <end position="399"/>
    </location>
</feature>
<feature type="region of interest" description="Disordered" evidence="20">
    <location>
        <begin position="1"/>
        <end position="21"/>
    </location>
</feature>
<evidence type="ECO:0000256" key="4">
    <source>
        <dbReference type="ARBA" id="ARBA00022473"/>
    </source>
</evidence>
<evidence type="ECO:0000256" key="10">
    <source>
        <dbReference type="ARBA" id="ARBA00023015"/>
    </source>
</evidence>
<feature type="domain" description="TF-B3" evidence="22">
    <location>
        <begin position="137"/>
        <end position="239"/>
    </location>
</feature>
<dbReference type="GO" id="GO:0009507">
    <property type="term" value="C:chloroplast"/>
    <property type="evidence" value="ECO:0007669"/>
    <property type="project" value="UniProtKB-SubCell"/>
</dbReference>
<dbReference type="FunFam" id="2.40.330.10:FF:000001">
    <property type="entry name" value="Auxin response factor"/>
    <property type="match status" value="1"/>
</dbReference>
<feature type="compositionally biased region" description="Polar residues" evidence="20">
    <location>
        <begin position="447"/>
        <end position="457"/>
    </location>
</feature>
<dbReference type="PROSITE" id="PS51745">
    <property type="entry name" value="PB1"/>
    <property type="match status" value="1"/>
</dbReference>
<sequence length="1721" mass="192235">MASSDVSFKGNTKGESFSSVSGAGKVDAETALYTELWRACAGPLVTVPREGERVFYFPQGHIEQVEASTNQVSDQEMPVYNLPSKVLCRVINVQLKAEPDTDEVFAQVTLHPLKEDENEVGKEPVPPPLPRFHVHSFCKTLTASDTSTHGGFSVLRRHADECLPPLDMSRQPPTQELVAKDLHGNEWRFRHIFRGQPRRHLLQSGWSVFVSSKRLVAGDAFIFLRGENGELRVGVRRAMRQQGNVPSSVISSHSMHLGVLATAWHAYTTGTIFTVYYKPRTSPAEFIVPFDQYMESFKSNYSIGMRFKMRFEGEEVPEQRFTGTIVGIDDADPQRWTESKWRCLKVRWDETSMIPRPERVSPWKIEPALTPPALNPLPVPRSKRHRSNMVPSSPDSSVLTREGSSKVTIDPLPASGYSRVLQGQEFSTLRGPLAESNESESSEKPVPQSTFTNLFSGFGNQSNSSHEFCVPLVDQTPTAVHSTKLNSPNQDGKFNFLASNWSVMPSGLSLNLLNSSRKDPVHGSDVPCQARDNRYYGGVNEYSLLSGQKAEQQQRNWLRPPPLPSYLQTSPHSRDLVPKPVLEHHEVTKGNCKIFGIQLASNPPVAAESALSHKNTSLPGAHSNLVPHSQQSWAFETDQRSEQRDGVKVSDHTLPSSEQENPSPTSQPPIRDRQGKVQGGSTRSCTKVHKQGIALGRSVDLTKFNGYEELIDELDQLFEFNGELKTHNKNWLIVYTDDEGDMMLVGDDPWMEFCDIVRKIYTREEVQRMNPGTLISKREENSLVGEGTNDKEVKNSTSPLAPIPEKYHLEEVMARALVQSTIFPSSIAVERHDRLKGSGRTKRTVKMMCALQSSPLRSFSGLRGSNALDSVVRSGHGFHSKVATATSVRRRKASRFVPKAMFERFTEKAIKVIMLAQEEARRLGHNFVGTEQILLGLIGEGTGIAAKVLKSMGINLKDARVEVEKIIGRGSGFVAVEIPFTPRAKRVLELSLEEARQLGHNYIGSEHLLLGLLREGEGVAARVLENLGADPNNIRTQASCPITQNFCLLNSFDLRVGSSGNKMPTLEEYGTNLTKLAEEGKLDPVVGRQPQIERVTQILGRRTKNNPCLIGEPGVGKTAIAEGLAQQIASGDVPETIEGKKVITLDMGLLVAGTKYRGEFEERLKKLMEEGAIDAANILKPALARGELQCIGATTLDEYRKHIEKDPALERRFQPVTVPEPTVDETIQILKGLRERYEIHHKLRYTDEALVAAAKLSHQYISDRFLPDKAIDLIDEAGARVRLRHAQLPEEARELEKELKQITKEKNEAVRGQDFEKAGELRDREINLRAQITAFLDKSKEMSKAETEAGDGGPVVTEADVQHIVCSWTGIPVEKVSADESDRLLKMEETLHKRIIGQNEAVEAISRAIRRARVGLKNPNRPIASFIFCGPTGVGKSELAKAIAAYYFGSEESMIRLDMSEFMERHTISKLIGSPPGYVGYTEGGQLTEAVRRRPYTVILFDEIEKAHPDVFNLMLQILEDGRLTDGKGRTVDFKNTLLIMTSNVGGDVVSGKSRDILSGLGFKQPEKSTDYVDIKNQVVEKLKTYFRPEFLNRLDDVIVFRQLEWEEVETIASLMLKEVCDRLKTKEIELQVTEYFVDRVVRDGYSRSYGARPLRRAIMRLLEDSMAEKMLTREFKEGDSVVADIDPDDGKVIVYHRRVPRPLSKPPKLTGRRIPTPTAS</sequence>
<dbReference type="Gene3D" id="1.10.8.60">
    <property type="match status" value="2"/>
</dbReference>
<keyword evidence="7 16" id="KW-0677">Repeat</keyword>
<evidence type="ECO:0000256" key="12">
    <source>
        <dbReference type="ARBA" id="ARBA00023163"/>
    </source>
</evidence>
<evidence type="ECO:0000256" key="9">
    <source>
        <dbReference type="ARBA" id="ARBA00022840"/>
    </source>
</evidence>
<keyword evidence="4" id="KW-0217">Developmental protein</keyword>
<evidence type="ECO:0000259" key="21">
    <source>
        <dbReference type="PROSITE" id="PS50151"/>
    </source>
</evidence>
<dbReference type="InterPro" id="IPR028299">
    <property type="entry name" value="ClpA/B_CS2"/>
</dbReference>
<dbReference type="Pfam" id="PF06507">
    <property type="entry name" value="ARF_AD"/>
    <property type="match status" value="1"/>
</dbReference>
<keyword evidence="13 17" id="KW-0143">Chaperone</keyword>
<dbReference type="InterPro" id="IPR053793">
    <property type="entry name" value="PB1-like"/>
</dbReference>
<proteinExistence type="inferred from homology"/>
<reference evidence="25 26" key="1">
    <citation type="submission" date="2019-07" db="EMBL/GenBank/DDBJ databases">
        <title>De Novo Assembly of kiwifruit Actinidia rufa.</title>
        <authorList>
            <person name="Sugita-Konishi S."/>
            <person name="Sato K."/>
            <person name="Mori E."/>
            <person name="Abe Y."/>
            <person name="Kisaki G."/>
            <person name="Hamano K."/>
            <person name="Suezawa K."/>
            <person name="Otani M."/>
            <person name="Fukuda T."/>
            <person name="Manabe T."/>
            <person name="Gomi K."/>
            <person name="Tabuchi M."/>
            <person name="Akimitsu K."/>
            <person name="Kataoka I."/>
        </authorList>
    </citation>
    <scope>NUCLEOTIDE SEQUENCE [LARGE SCALE GENOMIC DNA]</scope>
    <source>
        <strain evidence="26">cv. Fuchu</strain>
    </source>
</reference>
<evidence type="ECO:0000313" key="25">
    <source>
        <dbReference type="EMBL" id="GFZ11909.1"/>
    </source>
</evidence>
<dbReference type="InterPro" id="IPR003340">
    <property type="entry name" value="B3_DNA-bd"/>
</dbReference>
<evidence type="ECO:0000256" key="11">
    <source>
        <dbReference type="ARBA" id="ARBA00023125"/>
    </source>
</evidence>
<name>A0A7J0GM69_9ERIC</name>
<dbReference type="GO" id="GO:0003677">
    <property type="term" value="F:DNA binding"/>
    <property type="evidence" value="ECO:0007669"/>
    <property type="project" value="UniProtKB-KW"/>
</dbReference>
<dbReference type="GO" id="GO:0034605">
    <property type="term" value="P:cellular response to heat"/>
    <property type="evidence" value="ECO:0007669"/>
    <property type="project" value="TreeGrafter"/>
</dbReference>
<keyword evidence="6" id="KW-0934">Plastid</keyword>
<dbReference type="GO" id="GO:0009734">
    <property type="term" value="P:auxin-activated signaling pathway"/>
    <property type="evidence" value="ECO:0007669"/>
    <property type="project" value="UniProtKB-KW"/>
</dbReference>
<comment type="similarity">
    <text evidence="17">Belongs to the ClpA/ClpB family.</text>
</comment>
<comment type="subcellular location">
    <subcellularLocation>
        <location evidence="1 18">Nucleus</location>
    </subcellularLocation>
    <subcellularLocation>
        <location evidence="2">Plastid</location>
        <location evidence="2">Chloroplast</location>
    </subcellularLocation>
</comment>
<feature type="region of interest" description="Disordered" evidence="20">
    <location>
        <begin position="430"/>
        <end position="457"/>
    </location>
</feature>
<dbReference type="Pfam" id="PF00004">
    <property type="entry name" value="AAA"/>
    <property type="match status" value="1"/>
</dbReference>
<dbReference type="InterPro" id="IPR004176">
    <property type="entry name" value="Clp_R_N"/>
</dbReference>
<keyword evidence="11 18" id="KW-0238">DNA-binding</keyword>
<feature type="domain" description="PB1" evidence="23">
    <location>
        <begin position="683"/>
        <end position="765"/>
    </location>
</feature>
<comment type="subunit">
    <text evidence="18">Homodimers and heterodimers.</text>
</comment>
<evidence type="ECO:0000256" key="6">
    <source>
        <dbReference type="ARBA" id="ARBA00022640"/>
    </source>
</evidence>
<evidence type="ECO:0000256" key="3">
    <source>
        <dbReference type="ARBA" id="ARBA00007853"/>
    </source>
</evidence>
<evidence type="ECO:0000259" key="23">
    <source>
        <dbReference type="PROSITE" id="PS51745"/>
    </source>
</evidence>
<dbReference type="Proteomes" id="UP000585474">
    <property type="component" value="Unassembled WGS sequence"/>
</dbReference>
<dbReference type="CDD" id="cd19499">
    <property type="entry name" value="RecA-like_ClpB_Hsp104-like"/>
    <property type="match status" value="1"/>
</dbReference>
<accession>A0A7J0GM69</accession>
<dbReference type="SUPFAM" id="SSF101936">
    <property type="entry name" value="DNA-binding pseudobarrel domain"/>
    <property type="match status" value="1"/>
</dbReference>
<dbReference type="InterPro" id="IPR036628">
    <property type="entry name" value="Clp_N_dom_sf"/>
</dbReference>
<dbReference type="Pfam" id="PF10431">
    <property type="entry name" value="ClpB_D2-small"/>
    <property type="match status" value="1"/>
</dbReference>